<reference evidence="1" key="1">
    <citation type="submission" date="2022-06" db="EMBL/GenBank/DDBJ databases">
        <title>Gramella sediminis sp. nov., isolated from deep-sea sediment of the Indian Ocean.</title>
        <authorList>
            <person name="Yang L."/>
        </authorList>
    </citation>
    <scope>NUCLEOTIDE SEQUENCE</scope>
    <source>
        <strain evidence="1">HMD3159</strain>
    </source>
</reference>
<dbReference type="InterPro" id="IPR025345">
    <property type="entry name" value="DUF4249"/>
</dbReference>
<evidence type="ECO:0000313" key="1">
    <source>
        <dbReference type="EMBL" id="MCM8569917.1"/>
    </source>
</evidence>
<dbReference type="PROSITE" id="PS51257">
    <property type="entry name" value="PROKAR_LIPOPROTEIN"/>
    <property type="match status" value="1"/>
</dbReference>
<dbReference type="Pfam" id="PF14054">
    <property type="entry name" value="DUF4249"/>
    <property type="match status" value="1"/>
</dbReference>
<dbReference type="EMBL" id="JAMSCK010000004">
    <property type="protein sequence ID" value="MCM8569917.1"/>
    <property type="molecule type" value="Genomic_DNA"/>
</dbReference>
<accession>A0ABT0Z2H0</accession>
<organism evidence="1 2">
    <name type="scientific">Gramella jeungdoensis</name>
    <dbReference type="NCBI Taxonomy" id="708091"/>
    <lineage>
        <taxon>Bacteria</taxon>
        <taxon>Pseudomonadati</taxon>
        <taxon>Bacteroidota</taxon>
        <taxon>Flavobacteriia</taxon>
        <taxon>Flavobacteriales</taxon>
        <taxon>Flavobacteriaceae</taxon>
        <taxon>Christiangramia</taxon>
    </lineage>
</organism>
<proteinExistence type="predicted"/>
<name>A0ABT0Z2H0_9FLAO</name>
<keyword evidence="2" id="KW-1185">Reference proteome</keyword>
<evidence type="ECO:0000313" key="2">
    <source>
        <dbReference type="Proteomes" id="UP001155077"/>
    </source>
</evidence>
<comment type="caution">
    <text evidence="1">The sequence shown here is derived from an EMBL/GenBank/DDBJ whole genome shotgun (WGS) entry which is preliminary data.</text>
</comment>
<protein>
    <submittedName>
        <fullName evidence="1">DUF4249 domain-containing protein</fullName>
    </submittedName>
</protein>
<dbReference type="Proteomes" id="UP001155077">
    <property type="component" value="Unassembled WGS sequence"/>
</dbReference>
<gene>
    <name evidence="1" type="ORF">NE848_11045</name>
</gene>
<sequence length="406" mass="45861">MKKINFRRFFGLAILTLLLGCVEPYELKNEGTEFVIVIEGFISDEFKNHEVKVSSASDLESSGINNINNADVSIMAGNGDRYDFFHTGEGVYRSFNPFRAEEGQTYQLEVIHDGVTYLSDNEQIYGMAEIGDIETSRLTNDEGAAGIAISVTSNSENDVQFYRYEYSETYKIVAPYTSGYKLIVDEDVQNVTIVDAPEERKVCYNTIESVAAILQSSRFRDNQGELENVIRFLPVSDMRIRHRYSLLIKQYLISPDAYNFYETLEELSGSQNVFSQNQPGFLKGNIEAVNGDNLALGYFEVASSDEKRIFVDPMEYFNVTDFPEPNEYCSLVWPGVPMRADSPDPLVGYIQSGEYQFVGDRNSEYADMIDIGPDTPLGPYILANISCVDCRTIGTTVQPEFWIEDE</sequence>
<dbReference type="RefSeq" id="WP_252113507.1">
    <property type="nucleotide sequence ID" value="NZ_JAMSCK010000004.1"/>
</dbReference>